<comment type="caution">
    <text evidence="1">The sequence shown here is derived from an EMBL/GenBank/DDBJ whole genome shotgun (WGS) entry which is preliminary data.</text>
</comment>
<evidence type="ECO:0000313" key="2">
    <source>
        <dbReference type="Proteomes" id="UP000660339"/>
    </source>
</evidence>
<name>A0A8J3LHI0_9ACTN</name>
<sequence length="124" mass="12177">MYAPCGVHSSTTAPGTSIRLAAASTAACSAAWSIGFSTVPPGGAVAPVTGEAQACATGALYAALGGTATNDQLTTSSAAQASRAARDVTYARDCLNIAITAFVVDSVPRRPGAGRVQGTRTSTA</sequence>
<reference evidence="1" key="1">
    <citation type="submission" date="2021-01" db="EMBL/GenBank/DDBJ databases">
        <title>Whole genome shotgun sequence of Catellatospora methionotrophica NBRC 14553.</title>
        <authorList>
            <person name="Komaki H."/>
            <person name="Tamura T."/>
        </authorList>
    </citation>
    <scope>NUCLEOTIDE SEQUENCE</scope>
    <source>
        <strain evidence="1">NBRC 14553</strain>
    </source>
</reference>
<dbReference type="AlphaFoldDB" id="A0A8J3LHI0"/>
<proteinExistence type="predicted"/>
<dbReference type="Proteomes" id="UP000660339">
    <property type="component" value="Unassembled WGS sequence"/>
</dbReference>
<accession>A0A8J3LHI0</accession>
<evidence type="ECO:0000313" key="1">
    <source>
        <dbReference type="EMBL" id="GIG15276.1"/>
    </source>
</evidence>
<gene>
    <name evidence="1" type="ORF">Cme02nite_36080</name>
</gene>
<keyword evidence="2" id="KW-1185">Reference proteome</keyword>
<dbReference type="EMBL" id="BONJ01000020">
    <property type="protein sequence ID" value="GIG15276.1"/>
    <property type="molecule type" value="Genomic_DNA"/>
</dbReference>
<organism evidence="1 2">
    <name type="scientific">Catellatospora methionotrophica</name>
    <dbReference type="NCBI Taxonomy" id="121620"/>
    <lineage>
        <taxon>Bacteria</taxon>
        <taxon>Bacillati</taxon>
        <taxon>Actinomycetota</taxon>
        <taxon>Actinomycetes</taxon>
        <taxon>Micromonosporales</taxon>
        <taxon>Micromonosporaceae</taxon>
        <taxon>Catellatospora</taxon>
    </lineage>
</organism>
<protein>
    <submittedName>
        <fullName evidence="1">Uncharacterized protein</fullName>
    </submittedName>
</protein>